<evidence type="ECO:0000256" key="4">
    <source>
        <dbReference type="ARBA" id="ARBA00023136"/>
    </source>
</evidence>
<feature type="transmembrane region" description="Helical" evidence="5">
    <location>
        <begin position="403"/>
        <end position="421"/>
    </location>
</feature>
<dbReference type="PANTHER" id="PTHR23501">
    <property type="entry name" value="MAJOR FACILITATOR SUPERFAMILY"/>
    <property type="match status" value="1"/>
</dbReference>
<feature type="transmembrane region" description="Helical" evidence="5">
    <location>
        <begin position="101"/>
        <end position="121"/>
    </location>
</feature>
<dbReference type="SUPFAM" id="SSF103473">
    <property type="entry name" value="MFS general substrate transporter"/>
    <property type="match status" value="2"/>
</dbReference>
<feature type="transmembrane region" description="Helical" evidence="5">
    <location>
        <begin position="195"/>
        <end position="215"/>
    </location>
</feature>
<feature type="transmembrane region" description="Helical" evidence="5">
    <location>
        <begin position="333"/>
        <end position="351"/>
    </location>
</feature>
<dbReference type="Pfam" id="PF07690">
    <property type="entry name" value="MFS_1"/>
    <property type="match status" value="1"/>
</dbReference>
<dbReference type="PRINTS" id="PR01035">
    <property type="entry name" value="TCRTETA"/>
</dbReference>
<name>A0A6I4P1W0_9MICO</name>
<evidence type="ECO:0000313" key="8">
    <source>
        <dbReference type="Proteomes" id="UP000438182"/>
    </source>
</evidence>
<feature type="transmembrane region" description="Helical" evidence="5">
    <location>
        <begin position="221"/>
        <end position="243"/>
    </location>
</feature>
<keyword evidence="2 5" id="KW-0812">Transmembrane</keyword>
<dbReference type="InterPro" id="IPR011701">
    <property type="entry name" value="MFS"/>
</dbReference>
<keyword evidence="4 5" id="KW-0472">Membrane</keyword>
<feature type="transmembrane region" description="Helical" evidence="5">
    <location>
        <begin position="357"/>
        <end position="382"/>
    </location>
</feature>
<feature type="transmembrane region" description="Helical" evidence="5">
    <location>
        <begin position="12"/>
        <end position="33"/>
    </location>
</feature>
<reference evidence="7 8" key="1">
    <citation type="submission" date="2019-12" db="EMBL/GenBank/DDBJ databases">
        <authorList>
            <person name="Kim Y.S."/>
        </authorList>
    </citation>
    <scope>NUCLEOTIDE SEQUENCE [LARGE SCALE GENOMIC DNA]</scope>
    <source>
        <strain evidence="7 8">MMS17-SY077</strain>
    </source>
</reference>
<gene>
    <name evidence="7" type="ORF">GB864_17775</name>
</gene>
<comment type="subcellular location">
    <subcellularLocation>
        <location evidence="1">Cell membrane</location>
        <topology evidence="1">Multi-pass membrane protein</topology>
    </subcellularLocation>
</comment>
<feature type="domain" description="Major facilitator superfamily (MFS) profile" evidence="6">
    <location>
        <begin position="10"/>
        <end position="457"/>
    </location>
</feature>
<protein>
    <submittedName>
        <fullName evidence="7">MFS transporter</fullName>
    </submittedName>
</protein>
<evidence type="ECO:0000256" key="2">
    <source>
        <dbReference type="ARBA" id="ARBA00022692"/>
    </source>
</evidence>
<dbReference type="GO" id="GO:0005886">
    <property type="term" value="C:plasma membrane"/>
    <property type="evidence" value="ECO:0007669"/>
    <property type="project" value="UniProtKB-SubCell"/>
</dbReference>
<evidence type="ECO:0000256" key="3">
    <source>
        <dbReference type="ARBA" id="ARBA00022989"/>
    </source>
</evidence>
<feature type="transmembrane region" description="Helical" evidence="5">
    <location>
        <begin position="263"/>
        <end position="283"/>
    </location>
</feature>
<dbReference type="Proteomes" id="UP000438182">
    <property type="component" value="Unassembled WGS sequence"/>
</dbReference>
<feature type="transmembrane region" description="Helical" evidence="5">
    <location>
        <begin position="133"/>
        <end position="152"/>
    </location>
</feature>
<proteinExistence type="predicted"/>
<dbReference type="RefSeq" id="WP_160427025.1">
    <property type="nucleotide sequence ID" value="NZ_WSTA01000137.1"/>
</dbReference>
<feature type="transmembrane region" description="Helical" evidence="5">
    <location>
        <begin position="164"/>
        <end position="183"/>
    </location>
</feature>
<evidence type="ECO:0000256" key="1">
    <source>
        <dbReference type="ARBA" id="ARBA00004651"/>
    </source>
</evidence>
<feature type="transmembrane region" description="Helical" evidence="5">
    <location>
        <begin position="45"/>
        <end position="64"/>
    </location>
</feature>
<evidence type="ECO:0000259" key="6">
    <source>
        <dbReference type="PROSITE" id="PS50850"/>
    </source>
</evidence>
<feature type="transmembrane region" description="Helical" evidence="5">
    <location>
        <begin position="76"/>
        <end position="95"/>
    </location>
</feature>
<dbReference type="EMBL" id="WSTA01000137">
    <property type="protein sequence ID" value="MWC00392.1"/>
    <property type="molecule type" value="Genomic_DNA"/>
</dbReference>
<dbReference type="Gene3D" id="1.20.1250.20">
    <property type="entry name" value="MFS general substrate transporter like domains"/>
    <property type="match status" value="2"/>
</dbReference>
<dbReference type="InterPro" id="IPR001958">
    <property type="entry name" value="Tet-R_TetA/multi-R_MdtG-like"/>
</dbReference>
<dbReference type="GO" id="GO:0022857">
    <property type="term" value="F:transmembrane transporter activity"/>
    <property type="evidence" value="ECO:0007669"/>
    <property type="project" value="InterPro"/>
</dbReference>
<sequence length="480" mass="47800">MPTTTGSRAAFIAIAVSVASLALLQNLVIPVIPLIRDDFGASADAVSWTMTAWLIAAAIATPLLGKLGDLRGRRATFLAVLVVVAVGDIVAMAATNLTVLIVGRVLQGIGGALFALAFSLLRDVMPRERLTGSIGAVSAVIGIGGAAGSVLAGPLAEALSWRGIFSVPLVVAGVGILLTLLFVPANGQRAAGRVNLVSAALLSGWLVALLVPLSSGARWGWASPLTIGLFALAAVLLAVWAIVELRSDDPLVDLRLVAGRAVWPINAASLLIGAAAFGFWGYLPQYLETPGSSGWGLGLDIQSAGLALLPLLVGMSGIGFAAGALARVIPLRALLAAGALLMGGSVAFVVLDGRDLVAVALAGGVFGIGIGLAYAAAASLVVESVPADRTGVATGVNANLRTIGSATGSALTSVLVFGSAGADGVPAQSGYQAAWIAVAGFAVLAALIVIAVRPRREAAASAGLADSEAAAAVEPAFDAA</sequence>
<feature type="transmembrane region" description="Helical" evidence="5">
    <location>
        <begin position="433"/>
        <end position="452"/>
    </location>
</feature>
<evidence type="ECO:0000313" key="7">
    <source>
        <dbReference type="EMBL" id="MWC00392.1"/>
    </source>
</evidence>
<evidence type="ECO:0000256" key="5">
    <source>
        <dbReference type="SAM" id="Phobius"/>
    </source>
</evidence>
<comment type="caution">
    <text evidence="7">The sequence shown here is derived from an EMBL/GenBank/DDBJ whole genome shotgun (WGS) entry which is preliminary data.</text>
</comment>
<dbReference type="AlphaFoldDB" id="A0A6I4P1W0"/>
<accession>A0A6I4P1W0</accession>
<feature type="transmembrane region" description="Helical" evidence="5">
    <location>
        <begin position="303"/>
        <end position="326"/>
    </location>
</feature>
<dbReference type="PANTHER" id="PTHR23501:SF197">
    <property type="entry name" value="COMD"/>
    <property type="match status" value="1"/>
</dbReference>
<dbReference type="InterPro" id="IPR020846">
    <property type="entry name" value="MFS_dom"/>
</dbReference>
<keyword evidence="8" id="KW-1185">Reference proteome</keyword>
<dbReference type="InterPro" id="IPR036259">
    <property type="entry name" value="MFS_trans_sf"/>
</dbReference>
<organism evidence="7 8">
    <name type="scientific">Agromyces seonyuensis</name>
    <dbReference type="NCBI Taxonomy" id="2662446"/>
    <lineage>
        <taxon>Bacteria</taxon>
        <taxon>Bacillati</taxon>
        <taxon>Actinomycetota</taxon>
        <taxon>Actinomycetes</taxon>
        <taxon>Micrococcales</taxon>
        <taxon>Microbacteriaceae</taxon>
        <taxon>Agromyces</taxon>
    </lineage>
</organism>
<dbReference type="PROSITE" id="PS50850">
    <property type="entry name" value="MFS"/>
    <property type="match status" value="1"/>
</dbReference>
<keyword evidence="3 5" id="KW-1133">Transmembrane helix</keyword>